<reference evidence="2 3" key="1">
    <citation type="journal article" date="2016" name="Int. J. Syst. Evol. Microbiol.">
        <title>Arsenicitalea aurantiaca gen. nov., sp. nov., a new member of the family Hyphomicrobiaceae, isolated from high-arsenic sediment.</title>
        <authorList>
            <person name="Mu Y."/>
            <person name="Zhou L."/>
            <person name="Zeng X.C."/>
            <person name="Liu L."/>
            <person name="Pan Y."/>
            <person name="Chen X."/>
            <person name="Wang J."/>
            <person name="Li S."/>
            <person name="Li W.J."/>
            <person name="Wang Y."/>
        </authorList>
    </citation>
    <scope>NUCLEOTIDE SEQUENCE [LARGE SCALE GENOMIC DNA]</scope>
    <source>
        <strain evidence="2 3">42-50</strain>
    </source>
</reference>
<keyword evidence="3" id="KW-1185">Reference proteome</keyword>
<dbReference type="EMBL" id="RZNJ01000001">
    <property type="protein sequence ID" value="RUT35090.1"/>
    <property type="molecule type" value="Genomic_DNA"/>
</dbReference>
<evidence type="ECO:0000313" key="2">
    <source>
        <dbReference type="EMBL" id="RUT35090.1"/>
    </source>
</evidence>
<dbReference type="FunFam" id="3.40.50.2300:FF:000097">
    <property type="entry name" value="Branched-chain amino acid ABC transporter substrate-binding protein"/>
    <property type="match status" value="1"/>
</dbReference>
<dbReference type="CDD" id="cd06355">
    <property type="entry name" value="PBP1_FmdD-like"/>
    <property type="match status" value="1"/>
</dbReference>
<dbReference type="PANTHER" id="PTHR47628:SF1">
    <property type="entry name" value="ALIPHATIC AMIDASE EXPRESSION-REGULATING PROTEIN"/>
    <property type="match status" value="1"/>
</dbReference>
<organism evidence="2 3">
    <name type="scientific">Arsenicitalea aurantiaca</name>
    <dbReference type="NCBI Taxonomy" id="1783274"/>
    <lineage>
        <taxon>Bacteria</taxon>
        <taxon>Pseudomonadati</taxon>
        <taxon>Pseudomonadota</taxon>
        <taxon>Alphaproteobacteria</taxon>
        <taxon>Hyphomicrobiales</taxon>
        <taxon>Devosiaceae</taxon>
        <taxon>Arsenicitalea</taxon>
    </lineage>
</organism>
<dbReference type="Gene3D" id="3.40.50.2300">
    <property type="match status" value="2"/>
</dbReference>
<evidence type="ECO:0000313" key="3">
    <source>
        <dbReference type="Proteomes" id="UP000281547"/>
    </source>
</evidence>
<dbReference type="Proteomes" id="UP000281547">
    <property type="component" value="Unassembled WGS sequence"/>
</dbReference>
<sequence>MTGVHRNLARLGLGVAMTMGALSAVPAFAQDEGPIKVGILHSLSGTMAISETTLRDVMLMLIEQQNAKGGILGRQIEPVVVDTASDWPLAAELARRLIEVDEVDAVFGCWTSVCRKSVLPVFEELNSLLFYPVQYEGEESQRNVFYTGASPNQQAIPAVDYLMDEEGVERWVLAGTDYVYPQTTNLILEQYLLDAGIAQEDILINYTPFGHSDWQTIVSDIVAFGSEGKKTAVVSTINGDANVPFYRELANQGVAAEDIPVVAFSVGEEELSGFDTTPLVGHLAAWNYFMSVDTPENAEFIEAWQSFIGSTDRVTNDPMEAHYIGFNMWVAAVEAAGTTDPDAVIDAIVGVEVPNLTGGVATMLPNHHITKPVLIGEIQDDGQFFVVWETEDLVPGDAWSDFLPESAVLEADWTAPINCGNYNTQTQTCGGSTVTP</sequence>
<dbReference type="OrthoDB" id="9802022at2"/>
<proteinExistence type="predicted"/>
<dbReference type="RefSeq" id="WP_127187210.1">
    <property type="nucleotide sequence ID" value="NZ_RZNJ01000001.1"/>
</dbReference>
<accession>A0A433XLX4</accession>
<gene>
    <name evidence="2" type="primary">urtA</name>
    <name evidence="2" type="ORF">EMQ25_03815</name>
</gene>
<evidence type="ECO:0000256" key="1">
    <source>
        <dbReference type="SAM" id="SignalP"/>
    </source>
</evidence>
<dbReference type="AlphaFoldDB" id="A0A433XLX4"/>
<name>A0A433XLX4_9HYPH</name>
<comment type="caution">
    <text evidence="2">The sequence shown here is derived from an EMBL/GenBank/DDBJ whole genome shotgun (WGS) entry which is preliminary data.</text>
</comment>
<dbReference type="InterPro" id="IPR028082">
    <property type="entry name" value="Peripla_BP_I"/>
</dbReference>
<dbReference type="NCBIfam" id="TIGR03407">
    <property type="entry name" value="urea_ABC_UrtA"/>
    <property type="match status" value="1"/>
</dbReference>
<dbReference type="PANTHER" id="PTHR47628">
    <property type="match status" value="1"/>
</dbReference>
<feature type="signal peptide" evidence="1">
    <location>
        <begin position="1"/>
        <end position="29"/>
    </location>
</feature>
<feature type="chain" id="PRO_5019404717" evidence="1">
    <location>
        <begin position="30"/>
        <end position="436"/>
    </location>
</feature>
<protein>
    <submittedName>
        <fullName evidence="2">Urea ABC transporter substrate-binding protein</fullName>
    </submittedName>
</protein>
<dbReference type="Pfam" id="PF13433">
    <property type="entry name" value="Peripla_BP_5"/>
    <property type="match status" value="1"/>
</dbReference>
<keyword evidence="1" id="KW-0732">Signal</keyword>
<dbReference type="InterPro" id="IPR017777">
    <property type="entry name" value="ABC_urea-bd_UrtA"/>
</dbReference>
<dbReference type="SUPFAM" id="SSF53822">
    <property type="entry name" value="Periplasmic binding protein-like I"/>
    <property type="match status" value="1"/>
</dbReference>